<feature type="transmembrane region" description="Helical" evidence="1">
    <location>
        <begin position="139"/>
        <end position="160"/>
    </location>
</feature>
<protein>
    <recommendedName>
        <fullName evidence="2">DUF7847 domain-containing protein</fullName>
    </recommendedName>
</protein>
<proteinExistence type="predicted"/>
<accession>A0AAV3SEE9</accession>
<evidence type="ECO:0000256" key="1">
    <source>
        <dbReference type="SAM" id="Phobius"/>
    </source>
</evidence>
<sequence length="211" mass="22072">MENTRTPGIGEIIKRGVSVATDTPILFGLYLIVAIAGMISSPLNSIATLVVDSIAVVIAYSALQGRKETTRPTLTRIFYAILAAFVGGIATGLASLLLVIPGIYLLVRFRLTIPAVMIEECGPIDGLQRSWALTSGHGWTVFGFVVIFAIASFILSGATVLLTGGIPTGPNAIAALQQPIAFGGGLASVIIGPIQISGMVVMYEAFRRKSP</sequence>
<dbReference type="Proteomes" id="UP001500962">
    <property type="component" value="Unassembled WGS sequence"/>
</dbReference>
<dbReference type="InterPro" id="IPR057169">
    <property type="entry name" value="DUF7847"/>
</dbReference>
<dbReference type="AlphaFoldDB" id="A0AAV3SEE9"/>
<feature type="transmembrane region" description="Helical" evidence="1">
    <location>
        <begin position="77"/>
        <end position="107"/>
    </location>
</feature>
<evidence type="ECO:0000259" key="2">
    <source>
        <dbReference type="Pfam" id="PF25231"/>
    </source>
</evidence>
<reference evidence="3" key="2">
    <citation type="submission" date="2023-12" db="EMBL/GenBank/DDBJ databases">
        <authorList>
            <person name="Sun Q."/>
            <person name="Inoue M."/>
        </authorList>
    </citation>
    <scope>NUCLEOTIDE SEQUENCE</scope>
    <source>
        <strain evidence="3">JCM 12289</strain>
    </source>
</reference>
<gene>
    <name evidence="3" type="ORF">GCM10008985_15380</name>
</gene>
<name>A0AAV3SEE9_HALDO</name>
<feature type="transmembrane region" description="Helical" evidence="1">
    <location>
        <begin position="180"/>
        <end position="203"/>
    </location>
</feature>
<dbReference type="EMBL" id="BAAADN010000024">
    <property type="protein sequence ID" value="GAA0459918.1"/>
    <property type="molecule type" value="Genomic_DNA"/>
</dbReference>
<comment type="caution">
    <text evidence="3">The sequence shown here is derived from an EMBL/GenBank/DDBJ whole genome shotgun (WGS) entry which is preliminary data.</text>
</comment>
<keyword evidence="1" id="KW-0472">Membrane</keyword>
<feature type="transmembrane region" description="Helical" evidence="1">
    <location>
        <begin position="23"/>
        <end position="39"/>
    </location>
</feature>
<evidence type="ECO:0000313" key="3">
    <source>
        <dbReference type="EMBL" id="GAA0459918.1"/>
    </source>
</evidence>
<reference evidence="3" key="1">
    <citation type="journal article" date="2014" name="Int. J. Syst. Evol. Microbiol.">
        <title>Complete genome sequence of Corynebacterium casei LMG S-19264T (=DSM 44701T), isolated from a smear-ripened cheese.</title>
        <authorList>
            <consortium name="US DOE Joint Genome Institute (JGI-PGF)"/>
            <person name="Walter F."/>
            <person name="Albersmeier A."/>
            <person name="Kalinowski J."/>
            <person name="Ruckert C."/>
        </authorList>
    </citation>
    <scope>NUCLEOTIDE SEQUENCE</scope>
    <source>
        <strain evidence="3">JCM 12289</strain>
    </source>
</reference>
<organism evidence="3 4">
    <name type="scientific">Halococcus dombrowskii</name>
    <dbReference type="NCBI Taxonomy" id="179637"/>
    <lineage>
        <taxon>Archaea</taxon>
        <taxon>Methanobacteriati</taxon>
        <taxon>Methanobacteriota</taxon>
        <taxon>Stenosarchaea group</taxon>
        <taxon>Halobacteria</taxon>
        <taxon>Halobacteriales</taxon>
        <taxon>Halococcaceae</taxon>
        <taxon>Halococcus</taxon>
    </lineage>
</organism>
<dbReference type="Pfam" id="PF25231">
    <property type="entry name" value="DUF7847"/>
    <property type="match status" value="1"/>
</dbReference>
<feature type="domain" description="DUF7847" evidence="2">
    <location>
        <begin position="50"/>
        <end position="182"/>
    </location>
</feature>
<keyword evidence="1" id="KW-0812">Transmembrane</keyword>
<keyword evidence="1" id="KW-1133">Transmembrane helix</keyword>
<evidence type="ECO:0000313" key="4">
    <source>
        <dbReference type="Proteomes" id="UP001500962"/>
    </source>
</evidence>
<feature type="transmembrane region" description="Helical" evidence="1">
    <location>
        <begin position="46"/>
        <end position="65"/>
    </location>
</feature>